<dbReference type="Gene3D" id="2.160.20.10">
    <property type="entry name" value="Single-stranded right-handed beta-helix, Pectin lyase-like"/>
    <property type="match status" value="1"/>
</dbReference>
<feature type="domain" description="DUF11" evidence="2">
    <location>
        <begin position="708"/>
        <end position="815"/>
    </location>
</feature>
<keyword evidence="1" id="KW-0812">Transmembrane</keyword>
<dbReference type="Pfam" id="PF01345">
    <property type="entry name" value="DUF11"/>
    <property type="match status" value="4"/>
</dbReference>
<dbReference type="InterPro" id="IPR012334">
    <property type="entry name" value="Pectin_lyas_fold"/>
</dbReference>
<keyword evidence="4" id="KW-1185">Reference proteome</keyword>
<feature type="domain" description="DUF11" evidence="2">
    <location>
        <begin position="942"/>
        <end position="1047"/>
    </location>
</feature>
<dbReference type="OrthoDB" id="71559at2157"/>
<feature type="transmembrane region" description="Helical" evidence="1">
    <location>
        <begin position="1122"/>
        <end position="1141"/>
    </location>
</feature>
<accession>A0A166CST7</accession>
<feature type="domain" description="DUF11" evidence="2">
    <location>
        <begin position="825"/>
        <end position="932"/>
    </location>
</feature>
<dbReference type="Proteomes" id="UP000077066">
    <property type="component" value="Unassembled WGS sequence"/>
</dbReference>
<dbReference type="PATRIC" id="fig|55758.3.peg.564"/>
<proteinExistence type="predicted"/>
<dbReference type="InterPro" id="IPR051172">
    <property type="entry name" value="Chlamydia_OmcB"/>
</dbReference>
<dbReference type="InterPro" id="IPR011050">
    <property type="entry name" value="Pectin_lyase_fold/virulence"/>
</dbReference>
<name>A0A166CST7_9EURY</name>
<dbReference type="InterPro" id="IPR001434">
    <property type="entry name" value="OmcB-like_DUF11"/>
</dbReference>
<evidence type="ECO:0000259" key="2">
    <source>
        <dbReference type="Pfam" id="PF01345"/>
    </source>
</evidence>
<gene>
    <name evidence="3" type="primary">omcB_5</name>
    <name evidence="3" type="ORF">MBFIL_05100</name>
</gene>
<evidence type="ECO:0000256" key="1">
    <source>
        <dbReference type="SAM" id="Phobius"/>
    </source>
</evidence>
<organism evidence="3 4">
    <name type="scientific">Methanobrevibacter filiformis</name>
    <dbReference type="NCBI Taxonomy" id="55758"/>
    <lineage>
        <taxon>Archaea</taxon>
        <taxon>Methanobacteriati</taxon>
        <taxon>Methanobacteriota</taxon>
        <taxon>Methanomada group</taxon>
        <taxon>Methanobacteria</taxon>
        <taxon>Methanobacteriales</taxon>
        <taxon>Methanobacteriaceae</taxon>
        <taxon>Methanobrevibacter</taxon>
    </lineage>
</organism>
<feature type="domain" description="DUF11" evidence="2">
    <location>
        <begin position="586"/>
        <end position="691"/>
    </location>
</feature>
<evidence type="ECO:0000313" key="4">
    <source>
        <dbReference type="Proteomes" id="UP000077066"/>
    </source>
</evidence>
<keyword evidence="1" id="KW-0472">Membrane</keyword>
<keyword evidence="1" id="KW-1133">Transmembrane helix</keyword>
<dbReference type="InterPro" id="IPR047589">
    <property type="entry name" value="DUF11_rpt"/>
</dbReference>
<dbReference type="EMBL" id="LWMT01000068">
    <property type="protein sequence ID" value="KZX16547.1"/>
    <property type="molecule type" value="Genomic_DNA"/>
</dbReference>
<evidence type="ECO:0000313" key="3">
    <source>
        <dbReference type="EMBL" id="KZX16547.1"/>
    </source>
</evidence>
<dbReference type="SUPFAM" id="SSF51126">
    <property type="entry name" value="Pectin lyase-like"/>
    <property type="match status" value="1"/>
</dbReference>
<protein>
    <submittedName>
        <fullName evidence="3">Large cysteine-rich periplasmic protein omcB</fullName>
    </submittedName>
</protein>
<reference evidence="3 4" key="1">
    <citation type="submission" date="2016-04" db="EMBL/GenBank/DDBJ databases">
        <title>Genome sequence of Methanobrevibacter filiformis DSM 11501.</title>
        <authorList>
            <person name="Poehlein A."/>
            <person name="Seedorf H."/>
            <person name="Daniel R."/>
        </authorList>
    </citation>
    <scope>NUCLEOTIDE SEQUENCE [LARGE SCALE GENOMIC DNA]</scope>
    <source>
        <strain evidence="3 4">DSM 11501</strain>
    </source>
</reference>
<dbReference type="PANTHER" id="PTHR34819:SF3">
    <property type="entry name" value="CELL SURFACE PROTEIN"/>
    <property type="match status" value="1"/>
</dbReference>
<comment type="caution">
    <text evidence="3">The sequence shown here is derived from an EMBL/GenBank/DDBJ whole genome shotgun (WGS) entry which is preliminary data.</text>
</comment>
<sequence length="1152" mass="121169">MKNNKFSMLHKRKKTTNNKKIMNNKNKINKIIISILILFVLSISITSVSAAADVYVSTSGSDSASGDISTPKATLKNATSTVNNGGNVYLKNGTYTGTGNINIGISKNLNYIGESRDGVIIDANKAGYIFDVKSGYKVTFINITFKNAIASQHHSGPGGIGAAIYNYGTVNVTNCNFINNTAVDGGAISNHGSFSVTNSNFINNNAINVSSGFNNYGGAIYNFGKFNVTDSNFTNNSAICGGAIYSRGSFNVSNSNFIGNIATDIIHNTSSNGGYGGAIAHDGTTFTVINSNFTNNAANSQAGAINNYDNFYPSTNNFTVINSIFTGNWVYNTNRYGGAILSDGRLSVINSNFTDNNATIGGAISNGGILNVESSNFISNGNKNGIADSTISHDGPSLIVKYSNFLDNEGGIYSRGRGNTVLNYNRFYSNGDYSLKAGGNVDANFNWWGENSNPINTSVYNEGGKLNLTYWYVLELSLNNTFKTHVNATKDYNFSQYANLTYSLALNTPTPNNATLLPYFKVTVLLKNKTGVVNNVTKDVRTTNLSYEVAISSLNNLYSINALSDGEDVILSINGKVGNHTVNVGIVKVANTTLNPHVGDNVSYKITVTNNGANDASGVIVTENIDYNKLKLNNFNTTKGTYDNKTGIWYVGNLRAGETAILSINATFIAKGTVTNSVNLTTDQNNANNKTGDSVTLNVTDANKSVNVNIVKVANASVANVGDTVVYTIVVSNNGLNGATGVVVTDGLDYSKLQFVSASNASYDSVTGKWNVGNLAAGKSLSLNITVLVIGTGSIVNVANVTTNENNVGNPRDNVTFTSNGSVNVNIVKVANASVANVGDTVVYTIVVSNNGLNGATGVVVTDGLDYSKLQFVSASNASYDSVTGRWNVGSLAAGKSLSLNITVLVIGTGSIVNVANVTTNENNAGNPRDNVTFTSNGSVNVNIVKVANASVANVGDAVVYTIVVSNVGSIGATGVVVTDGLDYGKLQFVSASNASYDSVTGRWNVGSLAAGNSLSLNITVLVTGAGSIVNVANVTTNENNVGNPNDIVTINSVNSTPNHNTEKENVTTNVTVNDTPKSNPKIVAAQEITIPEGSDDQKNNSEVKEPTENISKAKAAMKKTGVPLTLVIIIISIIILAIVIRNTFNKKTLNK</sequence>
<dbReference type="PANTHER" id="PTHR34819">
    <property type="entry name" value="LARGE CYSTEINE-RICH PERIPLASMIC PROTEIN OMCB"/>
    <property type="match status" value="1"/>
</dbReference>
<dbReference type="RefSeq" id="WP_066971203.1">
    <property type="nucleotide sequence ID" value="NZ_LWMT01000068.1"/>
</dbReference>
<dbReference type="NCBIfam" id="TIGR01451">
    <property type="entry name" value="B_ant_repeat"/>
    <property type="match status" value="4"/>
</dbReference>
<dbReference type="AlphaFoldDB" id="A0A166CST7"/>